<accession>A0A0P1B0H1</accession>
<dbReference type="GeneID" id="36398491"/>
<protein>
    <submittedName>
        <fullName evidence="1">Uncharacterized protein</fullName>
    </submittedName>
</protein>
<sequence>MQNVLIDRPGTQHLAFRMEMNGIKDCNSIVEENASHFLLLNFFEQKYEQIKTLERFLQAYKAYEVEPKAPLTPNDQNQGVVFRLNREESDQEILTRESQSNYLIYKFAKDMLKYVRELKDPGLY</sequence>
<evidence type="ECO:0000313" key="1">
    <source>
        <dbReference type="EMBL" id="CEG46753.1"/>
    </source>
</evidence>
<dbReference type="AlphaFoldDB" id="A0A0P1B0H1"/>
<name>A0A0P1B0H1_PLAHL</name>
<organism evidence="1 2">
    <name type="scientific">Plasmopara halstedii</name>
    <name type="common">Downy mildew of sunflower</name>
    <dbReference type="NCBI Taxonomy" id="4781"/>
    <lineage>
        <taxon>Eukaryota</taxon>
        <taxon>Sar</taxon>
        <taxon>Stramenopiles</taxon>
        <taxon>Oomycota</taxon>
        <taxon>Peronosporomycetes</taxon>
        <taxon>Peronosporales</taxon>
        <taxon>Peronosporaceae</taxon>
        <taxon>Plasmopara</taxon>
    </lineage>
</organism>
<dbReference type="Proteomes" id="UP000054928">
    <property type="component" value="Unassembled WGS sequence"/>
</dbReference>
<proteinExistence type="predicted"/>
<dbReference type="RefSeq" id="XP_024583122.1">
    <property type="nucleotide sequence ID" value="XM_024717643.1"/>
</dbReference>
<keyword evidence="2" id="KW-1185">Reference proteome</keyword>
<dbReference type="EMBL" id="CCYD01002349">
    <property type="protein sequence ID" value="CEG46753.1"/>
    <property type="molecule type" value="Genomic_DNA"/>
</dbReference>
<reference evidence="2" key="1">
    <citation type="submission" date="2014-09" db="EMBL/GenBank/DDBJ databases">
        <authorList>
            <person name="Sharma Rahul"/>
            <person name="Thines Marco"/>
        </authorList>
    </citation>
    <scope>NUCLEOTIDE SEQUENCE [LARGE SCALE GENOMIC DNA]</scope>
</reference>
<evidence type="ECO:0000313" key="2">
    <source>
        <dbReference type="Proteomes" id="UP000054928"/>
    </source>
</evidence>